<reference evidence="6 7" key="1">
    <citation type="submission" date="2018-04" db="EMBL/GenBank/DDBJ databases">
        <authorList>
            <person name="Huttner S."/>
            <person name="Dainat J."/>
        </authorList>
    </citation>
    <scope>NUCLEOTIDE SEQUENCE [LARGE SCALE GENOMIC DNA]</scope>
</reference>
<feature type="chain" id="PRO_5018653148" evidence="4">
    <location>
        <begin position="18"/>
        <end position="544"/>
    </location>
</feature>
<keyword evidence="4" id="KW-0732">Signal</keyword>
<dbReference type="Gene3D" id="2.130.10.10">
    <property type="entry name" value="YVTN repeat-like/Quinoprotein amine dehydrogenase"/>
    <property type="match status" value="1"/>
</dbReference>
<feature type="domain" description="Pyrrolo-quinoline quinone repeat" evidence="5">
    <location>
        <begin position="443"/>
        <end position="528"/>
    </location>
</feature>
<protein>
    <submittedName>
        <fullName evidence="6">80c1143a-36d0-40d7-a81d-fb5bb70f620c</fullName>
    </submittedName>
</protein>
<dbReference type="EMBL" id="OUUZ01000015">
    <property type="protein sequence ID" value="SPQ25304.1"/>
    <property type="molecule type" value="Genomic_DNA"/>
</dbReference>
<dbReference type="InterPro" id="IPR002372">
    <property type="entry name" value="PQQ_rpt_dom"/>
</dbReference>
<dbReference type="InterPro" id="IPR018391">
    <property type="entry name" value="PQQ_b-propeller_rpt"/>
</dbReference>
<proteinExistence type="inferred from homology"/>
<comment type="cofactor">
    <cofactor evidence="1">
        <name>pyrroloquinoline quinone</name>
        <dbReference type="ChEBI" id="CHEBI:58442"/>
    </cofactor>
</comment>
<evidence type="ECO:0000313" key="6">
    <source>
        <dbReference type="EMBL" id="SPQ25304.1"/>
    </source>
</evidence>
<dbReference type="Gene3D" id="2.140.10.10">
    <property type="entry name" value="Quinoprotein alcohol dehydrogenase-like superfamily"/>
    <property type="match status" value="1"/>
</dbReference>
<feature type="signal peptide" evidence="4">
    <location>
        <begin position="1"/>
        <end position="17"/>
    </location>
</feature>
<dbReference type="Pfam" id="PF13360">
    <property type="entry name" value="PQQ_2"/>
    <property type="match status" value="1"/>
</dbReference>
<dbReference type="AlphaFoldDB" id="A0A3S4AT41"/>
<evidence type="ECO:0000256" key="1">
    <source>
        <dbReference type="ARBA" id="ARBA00001931"/>
    </source>
</evidence>
<keyword evidence="3" id="KW-0560">Oxidoreductase</keyword>
<dbReference type="PANTHER" id="PTHR32303">
    <property type="entry name" value="QUINOPROTEIN ALCOHOL DEHYDROGENASE (CYTOCHROME C)"/>
    <property type="match status" value="1"/>
</dbReference>
<evidence type="ECO:0000259" key="5">
    <source>
        <dbReference type="Pfam" id="PF13360"/>
    </source>
</evidence>
<comment type="similarity">
    <text evidence="2">Belongs to the bacterial PQQ dehydrogenase family.</text>
</comment>
<organism evidence="6 7">
    <name type="scientific">Thermothielavioides terrestris</name>
    <dbReference type="NCBI Taxonomy" id="2587410"/>
    <lineage>
        <taxon>Eukaryota</taxon>
        <taxon>Fungi</taxon>
        <taxon>Dikarya</taxon>
        <taxon>Ascomycota</taxon>
        <taxon>Pezizomycotina</taxon>
        <taxon>Sordariomycetes</taxon>
        <taxon>Sordariomycetidae</taxon>
        <taxon>Sordariales</taxon>
        <taxon>Chaetomiaceae</taxon>
        <taxon>Thermothielavioides</taxon>
    </lineage>
</organism>
<evidence type="ECO:0000256" key="4">
    <source>
        <dbReference type="SAM" id="SignalP"/>
    </source>
</evidence>
<dbReference type="InterPro" id="IPR011047">
    <property type="entry name" value="Quinoprotein_ADH-like_sf"/>
</dbReference>
<dbReference type="PANTHER" id="PTHR32303:SF10">
    <property type="entry name" value="OUTER MEMBRANE PROTEIN ASSEMBLY FACTOR BAMB"/>
    <property type="match status" value="1"/>
</dbReference>
<evidence type="ECO:0000256" key="3">
    <source>
        <dbReference type="ARBA" id="ARBA00023002"/>
    </source>
</evidence>
<dbReference type="GO" id="GO:0016491">
    <property type="term" value="F:oxidoreductase activity"/>
    <property type="evidence" value="ECO:0007669"/>
    <property type="project" value="UniProtKB-KW"/>
</dbReference>
<dbReference type="SUPFAM" id="SSF50998">
    <property type="entry name" value="Quinoprotein alcohol dehydrogenase-like"/>
    <property type="match status" value="2"/>
</dbReference>
<gene>
    <name evidence="6" type="ORF">TT172_LOCUS7723</name>
</gene>
<dbReference type="Proteomes" id="UP000289323">
    <property type="component" value="Unassembled WGS sequence"/>
</dbReference>
<dbReference type="SMART" id="SM00564">
    <property type="entry name" value="PQQ"/>
    <property type="match status" value="4"/>
</dbReference>
<name>A0A3S4AT41_9PEZI</name>
<accession>A0A3S4AT41</accession>
<evidence type="ECO:0000313" key="7">
    <source>
        <dbReference type="Proteomes" id="UP000289323"/>
    </source>
</evidence>
<sequence>MKAAVTLLSLAVAGAAAVGSSSTSTWSGWGGNYLNNHWAADNHDLNSTTVSSLSLHCKIPDSVGQSAPPAIRGEVAYYPTYNGSFVALNYSSCEVLWRINVTQVLVNFRAISALQLLVNTPISRTSPQIDTANNVIYFGTQIHALLVAADLTSGTVLGVTQTNPHELATITTSPTFYDGLVIVGVSSGEEDAAFFSNGTYQCCSFIGNAAAFRFKRTGRSTGRFTTIWNVTTIPTNLPPANGTSQWSGAAIWGSQPSIDVRRRQVFFATGNMYSVPDAYAHCVDDPDVHCFPSYIWQESVLAFDLYTGHANWVRRLDSLDAWTLVCGGGGLPRNTTLCPQNPGTDADFGMAPTFIPGGSGSRTPQGRDLLAVGQKSGVLYGLAADSGDVLWSTLTSPGSELAGLSWGVAADDRRVYYTGINDGQKTWVLQPQNTTAVNNSIFGAADLRDGSLLWQIPVPDGDLSLVMPAVVGDVILTGSTGPFAFSSPGPGALLALKQDTGEVLWSYELVGGFQGGVAVQGKYVFLGTGYKGGTGGAFWVFKAS</sequence>
<evidence type="ECO:0000256" key="2">
    <source>
        <dbReference type="ARBA" id="ARBA00008156"/>
    </source>
</evidence>
<dbReference type="InterPro" id="IPR015943">
    <property type="entry name" value="WD40/YVTN_repeat-like_dom_sf"/>
</dbReference>